<comment type="caution">
    <text evidence="2">The sequence shown here is derived from an EMBL/GenBank/DDBJ whole genome shotgun (WGS) entry which is preliminary data.</text>
</comment>
<feature type="region of interest" description="Disordered" evidence="1">
    <location>
        <begin position="35"/>
        <end position="99"/>
    </location>
</feature>
<evidence type="ECO:0000256" key="1">
    <source>
        <dbReference type="SAM" id="MobiDB-lite"/>
    </source>
</evidence>
<protein>
    <submittedName>
        <fullName evidence="2">Uncharacterized protein</fullName>
    </submittedName>
</protein>
<dbReference type="AlphaFoldDB" id="A0A8K0TPH6"/>
<gene>
    <name evidence="2" type="ORF">B0T11DRAFT_276859</name>
</gene>
<organism evidence="2 3">
    <name type="scientific">Plectosphaerella cucumerina</name>
    <dbReference type="NCBI Taxonomy" id="40658"/>
    <lineage>
        <taxon>Eukaryota</taxon>
        <taxon>Fungi</taxon>
        <taxon>Dikarya</taxon>
        <taxon>Ascomycota</taxon>
        <taxon>Pezizomycotina</taxon>
        <taxon>Sordariomycetes</taxon>
        <taxon>Hypocreomycetidae</taxon>
        <taxon>Glomerellales</taxon>
        <taxon>Plectosphaerellaceae</taxon>
        <taxon>Plectosphaerella</taxon>
    </lineage>
</organism>
<name>A0A8K0TPH6_9PEZI</name>
<evidence type="ECO:0000313" key="3">
    <source>
        <dbReference type="Proteomes" id="UP000813385"/>
    </source>
</evidence>
<evidence type="ECO:0000313" key="2">
    <source>
        <dbReference type="EMBL" id="KAH7368342.1"/>
    </source>
</evidence>
<sequence>MVSFQPAMQVHDDLAALFSRNLTFNPELQAQQVLSKPADHEPKQLPSDPVPDPSSSPITYSISAHYTHSAHIPRQPTQTSDQQQGQEPQRRASEPPQSEHAALEAIFVQNGLNCSVFAPSQVQLFRTSDETQRQRLLEIWKAAPPTSELDNPSVTWSNTTLEQEELWASMRYERLLKVQTQETTISLDGTQVQSSDSCWLSTSPAEPYMMSGYEELMRREEERQAAAKRAKESYSPYGSSVGHRYSHSTDPVYMNTPSGWSAQQQMQMENQYGSFQQNQFGPSGNAEAMEIM</sequence>
<feature type="compositionally biased region" description="Low complexity" evidence="1">
    <location>
        <begin position="75"/>
        <end position="87"/>
    </location>
</feature>
<dbReference type="OrthoDB" id="5357075at2759"/>
<keyword evidence="3" id="KW-1185">Reference proteome</keyword>
<reference evidence="2" key="1">
    <citation type="journal article" date="2021" name="Nat. Commun.">
        <title>Genetic determinants of endophytism in the Arabidopsis root mycobiome.</title>
        <authorList>
            <person name="Mesny F."/>
            <person name="Miyauchi S."/>
            <person name="Thiergart T."/>
            <person name="Pickel B."/>
            <person name="Atanasova L."/>
            <person name="Karlsson M."/>
            <person name="Huettel B."/>
            <person name="Barry K.W."/>
            <person name="Haridas S."/>
            <person name="Chen C."/>
            <person name="Bauer D."/>
            <person name="Andreopoulos W."/>
            <person name="Pangilinan J."/>
            <person name="LaButti K."/>
            <person name="Riley R."/>
            <person name="Lipzen A."/>
            <person name="Clum A."/>
            <person name="Drula E."/>
            <person name="Henrissat B."/>
            <person name="Kohler A."/>
            <person name="Grigoriev I.V."/>
            <person name="Martin F.M."/>
            <person name="Hacquard S."/>
        </authorList>
    </citation>
    <scope>NUCLEOTIDE SEQUENCE</scope>
    <source>
        <strain evidence="2">MPI-CAGE-AT-0016</strain>
    </source>
</reference>
<dbReference type="Proteomes" id="UP000813385">
    <property type="component" value="Unassembled WGS sequence"/>
</dbReference>
<dbReference type="EMBL" id="JAGPXD010000002">
    <property type="protein sequence ID" value="KAH7368342.1"/>
    <property type="molecule type" value="Genomic_DNA"/>
</dbReference>
<accession>A0A8K0TPH6</accession>
<proteinExistence type="predicted"/>